<accession>A0AAN9JBQ3</accession>
<dbReference type="AlphaFoldDB" id="A0AAN9JBQ3"/>
<comment type="caution">
    <text evidence="1">The sequence shown here is derived from an EMBL/GenBank/DDBJ whole genome shotgun (WGS) entry which is preliminary data.</text>
</comment>
<proteinExistence type="predicted"/>
<gene>
    <name evidence="1" type="ORF">RJT34_18237</name>
</gene>
<keyword evidence="2" id="KW-1185">Reference proteome</keyword>
<name>A0AAN9JBQ3_CLITE</name>
<organism evidence="1 2">
    <name type="scientific">Clitoria ternatea</name>
    <name type="common">Butterfly pea</name>
    <dbReference type="NCBI Taxonomy" id="43366"/>
    <lineage>
        <taxon>Eukaryota</taxon>
        <taxon>Viridiplantae</taxon>
        <taxon>Streptophyta</taxon>
        <taxon>Embryophyta</taxon>
        <taxon>Tracheophyta</taxon>
        <taxon>Spermatophyta</taxon>
        <taxon>Magnoliopsida</taxon>
        <taxon>eudicotyledons</taxon>
        <taxon>Gunneridae</taxon>
        <taxon>Pentapetalae</taxon>
        <taxon>rosids</taxon>
        <taxon>fabids</taxon>
        <taxon>Fabales</taxon>
        <taxon>Fabaceae</taxon>
        <taxon>Papilionoideae</taxon>
        <taxon>50 kb inversion clade</taxon>
        <taxon>NPAAA clade</taxon>
        <taxon>indigoferoid/millettioid clade</taxon>
        <taxon>Phaseoleae</taxon>
        <taxon>Clitoria</taxon>
    </lineage>
</organism>
<protein>
    <submittedName>
        <fullName evidence="1">Uncharacterized protein</fullName>
    </submittedName>
</protein>
<reference evidence="1 2" key="1">
    <citation type="submission" date="2024-01" db="EMBL/GenBank/DDBJ databases">
        <title>The genomes of 5 underutilized Papilionoideae crops provide insights into root nodulation and disease resistance.</title>
        <authorList>
            <person name="Yuan L."/>
        </authorList>
    </citation>
    <scope>NUCLEOTIDE SEQUENCE [LARGE SCALE GENOMIC DNA]</scope>
    <source>
        <strain evidence="1">LY-2023</strain>
        <tissue evidence="1">Leaf</tissue>
    </source>
</reference>
<dbReference type="InterPro" id="IPR011989">
    <property type="entry name" value="ARM-like"/>
</dbReference>
<dbReference type="EMBL" id="JAYKXN010000004">
    <property type="protein sequence ID" value="KAK7295331.1"/>
    <property type="molecule type" value="Genomic_DNA"/>
</dbReference>
<dbReference type="Gene3D" id="1.25.10.10">
    <property type="entry name" value="Leucine-rich Repeat Variant"/>
    <property type="match status" value="1"/>
</dbReference>
<dbReference type="Proteomes" id="UP001359559">
    <property type="component" value="Unassembled WGS sequence"/>
</dbReference>
<evidence type="ECO:0000313" key="1">
    <source>
        <dbReference type="EMBL" id="KAK7295331.1"/>
    </source>
</evidence>
<sequence length="133" mass="14744">MYSTRGPGSIADAYKVFDEMCEKIEQHRMLTCPAVELVDGSNVLYFEQGVAEGAKTETFWFLDLRADFASLPGTNTQTNKEVAINFGIGHPKGYEQFDNVLMGLLRRILDDNKRVQEAACSAFATLEEVVSGP</sequence>
<evidence type="ECO:0000313" key="2">
    <source>
        <dbReference type="Proteomes" id="UP001359559"/>
    </source>
</evidence>